<dbReference type="Gene3D" id="2.30.30.90">
    <property type="match status" value="1"/>
</dbReference>
<name>A0A0A0IGF7_CLOBO</name>
<sequence>MSILPLNFFVEGESGVVEDIKGDTNLFQRLSSMGFNKGATLQVVKNDLGPLIVALGGNRVAVERAIAHKIMLEPADLSYE</sequence>
<dbReference type="InterPro" id="IPR038157">
    <property type="entry name" value="FeoA_core_dom"/>
</dbReference>
<dbReference type="EMBL" id="JDRY01000025">
    <property type="protein sequence ID" value="KGN00068.1"/>
    <property type="molecule type" value="Genomic_DNA"/>
</dbReference>
<comment type="caution">
    <text evidence="3">The sequence shown here is derived from an EMBL/GenBank/DDBJ whole genome shotgun (WGS) entry which is preliminary data.</text>
</comment>
<gene>
    <name evidence="3" type="ORF">Z955_04915</name>
</gene>
<accession>A0A0A0IGF7</accession>
<dbReference type="PANTHER" id="PTHR43151">
    <property type="entry name" value="FEOA FAMILY PROTEIN"/>
    <property type="match status" value="1"/>
</dbReference>
<dbReference type="Pfam" id="PF04023">
    <property type="entry name" value="FeoA"/>
    <property type="match status" value="1"/>
</dbReference>
<reference evidence="3 4" key="1">
    <citation type="submission" date="2014-01" db="EMBL/GenBank/DDBJ databases">
        <title>Plasmidome dynamics in the species complex Clostridium novyi sensu lato converts strains of independent lineages into distinctly different pathogens.</title>
        <authorList>
            <person name="Skarin H."/>
            <person name="Segerman B."/>
        </authorList>
    </citation>
    <scope>NUCLEOTIDE SEQUENCE [LARGE SCALE GENOMIC DNA]</scope>
    <source>
        <strain evidence="3 4">DC5</strain>
    </source>
</reference>
<dbReference type="InterPro" id="IPR007167">
    <property type="entry name" value="Fe-transptr_FeoA-like"/>
</dbReference>
<protein>
    <submittedName>
        <fullName evidence="3">Iron transporter</fullName>
    </submittedName>
</protein>
<feature type="domain" description="Ferrous iron transporter FeoA-like" evidence="2">
    <location>
        <begin position="4"/>
        <end position="74"/>
    </location>
</feature>
<proteinExistence type="predicted"/>
<dbReference type="SMART" id="SM00899">
    <property type="entry name" value="FeoA"/>
    <property type="match status" value="1"/>
</dbReference>
<evidence type="ECO:0000259" key="2">
    <source>
        <dbReference type="SMART" id="SM00899"/>
    </source>
</evidence>
<keyword evidence="1" id="KW-0408">Iron</keyword>
<evidence type="ECO:0000313" key="3">
    <source>
        <dbReference type="EMBL" id="KGN00068.1"/>
    </source>
</evidence>
<evidence type="ECO:0000313" key="4">
    <source>
        <dbReference type="Proteomes" id="UP000030014"/>
    </source>
</evidence>
<dbReference type="Proteomes" id="UP000030014">
    <property type="component" value="Unassembled WGS sequence"/>
</dbReference>
<dbReference type="SUPFAM" id="SSF50037">
    <property type="entry name" value="C-terminal domain of transcriptional repressors"/>
    <property type="match status" value="1"/>
</dbReference>
<dbReference type="InterPro" id="IPR053184">
    <property type="entry name" value="FeoA-like"/>
</dbReference>
<evidence type="ECO:0000256" key="1">
    <source>
        <dbReference type="ARBA" id="ARBA00023004"/>
    </source>
</evidence>
<dbReference type="RefSeq" id="WP_039256421.1">
    <property type="nucleotide sequence ID" value="NZ_JDRY01000025.1"/>
</dbReference>
<organism evidence="3 4">
    <name type="scientific">Clostridium botulinum C/D str. DC5</name>
    <dbReference type="NCBI Taxonomy" id="1443128"/>
    <lineage>
        <taxon>Bacteria</taxon>
        <taxon>Bacillati</taxon>
        <taxon>Bacillota</taxon>
        <taxon>Clostridia</taxon>
        <taxon>Eubacteriales</taxon>
        <taxon>Clostridiaceae</taxon>
        <taxon>Clostridium</taxon>
    </lineage>
</organism>
<dbReference type="InterPro" id="IPR008988">
    <property type="entry name" value="Transcriptional_repressor_C"/>
</dbReference>
<dbReference type="PANTHER" id="PTHR43151:SF1">
    <property type="entry name" value="SSR2333 PROTEIN"/>
    <property type="match status" value="1"/>
</dbReference>
<dbReference type="GO" id="GO:0046914">
    <property type="term" value="F:transition metal ion binding"/>
    <property type="evidence" value="ECO:0007669"/>
    <property type="project" value="InterPro"/>
</dbReference>
<dbReference type="AlphaFoldDB" id="A0A0A0IGF7"/>